<accession>A0ACB8B5N4</accession>
<protein>
    <submittedName>
        <fullName evidence="1">Uncharacterized protein</fullName>
    </submittedName>
</protein>
<reference evidence="1" key="1">
    <citation type="journal article" date="2021" name="New Phytol.">
        <title>Evolutionary innovations through gain and loss of genes in the ectomycorrhizal Boletales.</title>
        <authorList>
            <person name="Wu G."/>
            <person name="Miyauchi S."/>
            <person name="Morin E."/>
            <person name="Kuo A."/>
            <person name="Drula E."/>
            <person name="Varga T."/>
            <person name="Kohler A."/>
            <person name="Feng B."/>
            <person name="Cao Y."/>
            <person name="Lipzen A."/>
            <person name="Daum C."/>
            <person name="Hundley H."/>
            <person name="Pangilinan J."/>
            <person name="Johnson J."/>
            <person name="Barry K."/>
            <person name="LaButti K."/>
            <person name="Ng V."/>
            <person name="Ahrendt S."/>
            <person name="Min B."/>
            <person name="Choi I.G."/>
            <person name="Park H."/>
            <person name="Plett J.M."/>
            <person name="Magnuson J."/>
            <person name="Spatafora J.W."/>
            <person name="Nagy L.G."/>
            <person name="Henrissat B."/>
            <person name="Grigoriev I.V."/>
            <person name="Yang Z.L."/>
            <person name="Xu J."/>
            <person name="Martin F.M."/>
        </authorList>
    </citation>
    <scope>NUCLEOTIDE SEQUENCE</scope>
    <source>
        <strain evidence="1">KUC20120723A-06</strain>
    </source>
</reference>
<comment type="caution">
    <text evidence="1">The sequence shown here is derived from an EMBL/GenBank/DDBJ whole genome shotgun (WGS) entry which is preliminary data.</text>
</comment>
<name>A0ACB8B5N4_9AGAM</name>
<dbReference type="EMBL" id="MU266582">
    <property type="protein sequence ID" value="KAH7920408.1"/>
    <property type="molecule type" value="Genomic_DNA"/>
</dbReference>
<gene>
    <name evidence="1" type="ORF">BV22DRAFT_805902</name>
</gene>
<proteinExistence type="predicted"/>
<sequence>MSNFQGHTNATKLPSSPSASINYAWVNNLASSLRPRLHDCHAIRDYVISLRKAAARGAPITHGTNVCMIHSRGHQAREGQRRFTLLRETTFLFARVVWPSMPMI</sequence>
<keyword evidence="2" id="KW-1185">Reference proteome</keyword>
<organism evidence="1 2">
    <name type="scientific">Leucogyrophana mollusca</name>
    <dbReference type="NCBI Taxonomy" id="85980"/>
    <lineage>
        <taxon>Eukaryota</taxon>
        <taxon>Fungi</taxon>
        <taxon>Dikarya</taxon>
        <taxon>Basidiomycota</taxon>
        <taxon>Agaricomycotina</taxon>
        <taxon>Agaricomycetes</taxon>
        <taxon>Agaricomycetidae</taxon>
        <taxon>Boletales</taxon>
        <taxon>Boletales incertae sedis</taxon>
        <taxon>Leucogyrophana</taxon>
    </lineage>
</organism>
<dbReference type="Proteomes" id="UP000790709">
    <property type="component" value="Unassembled WGS sequence"/>
</dbReference>
<evidence type="ECO:0000313" key="1">
    <source>
        <dbReference type="EMBL" id="KAH7920408.1"/>
    </source>
</evidence>
<evidence type="ECO:0000313" key="2">
    <source>
        <dbReference type="Proteomes" id="UP000790709"/>
    </source>
</evidence>